<sequence length="219" mass="24320">VRESRDHIFRTCPSVKDVWTRLLSPAVASQFFKCVGSVGTGEMLESSPESSCVLSESRDGFGDIDSCSRVPRSILVHWEKPGSDYFKLNVDGSWDQSWAKAGSGGVIPDCITVAELWGIFHGTGIAWRKGIPNIIIESDSSMAAEIVLNGVKNRHPYLYFIDAIQRALRRDCCWSLVHVSKEKKFVADWLVKSSLSVMGMCVCSINLHKMSYISLRLGT</sequence>
<dbReference type="GO" id="GO:0003676">
    <property type="term" value="F:nucleic acid binding"/>
    <property type="evidence" value="ECO:0007669"/>
    <property type="project" value="InterPro"/>
</dbReference>
<dbReference type="InterPro" id="IPR036397">
    <property type="entry name" value="RNaseH_sf"/>
</dbReference>
<feature type="non-terminal residue" evidence="2">
    <location>
        <position position="219"/>
    </location>
</feature>
<dbReference type="PANTHER" id="PTHR47723">
    <property type="entry name" value="OS05G0353850 PROTEIN"/>
    <property type="match status" value="1"/>
</dbReference>
<dbReference type="SUPFAM" id="SSF53098">
    <property type="entry name" value="Ribonuclease H-like"/>
    <property type="match status" value="1"/>
</dbReference>
<dbReference type="InterPro" id="IPR044730">
    <property type="entry name" value="RNase_H-like_dom_plant"/>
</dbReference>
<comment type="caution">
    <text evidence="2">The sequence shown here is derived from an EMBL/GenBank/DDBJ whole genome shotgun (WGS) entry which is preliminary data.</text>
</comment>
<dbReference type="InterPro" id="IPR012337">
    <property type="entry name" value="RNaseH-like_sf"/>
</dbReference>
<protein>
    <recommendedName>
        <fullName evidence="1">RNase H type-1 domain-containing protein</fullName>
    </recommendedName>
</protein>
<dbReference type="InterPro" id="IPR053151">
    <property type="entry name" value="RNase_H-like"/>
</dbReference>
<dbReference type="Pfam" id="PF13456">
    <property type="entry name" value="RVT_3"/>
    <property type="match status" value="1"/>
</dbReference>
<reference evidence="2 3" key="1">
    <citation type="journal article" date="2019" name="Genome Biol. Evol.">
        <title>Insights into the evolution of the New World diploid cottons (Gossypium, subgenus Houzingenia) based on genome sequencing.</title>
        <authorList>
            <person name="Grover C.E."/>
            <person name="Arick M.A. 2nd"/>
            <person name="Thrash A."/>
            <person name="Conover J.L."/>
            <person name="Sanders W.S."/>
            <person name="Peterson D.G."/>
            <person name="Frelichowski J.E."/>
            <person name="Scheffler J.A."/>
            <person name="Scheffler B.E."/>
            <person name="Wendel J.F."/>
        </authorList>
    </citation>
    <scope>NUCLEOTIDE SEQUENCE [LARGE SCALE GENOMIC DNA]</scope>
    <source>
        <strain evidence="2">0</strain>
        <tissue evidence="2">Leaf</tissue>
    </source>
</reference>
<dbReference type="PANTHER" id="PTHR47723:SF13">
    <property type="entry name" value="PUTATIVE-RELATED"/>
    <property type="match status" value="1"/>
</dbReference>
<dbReference type="GO" id="GO:0004523">
    <property type="term" value="F:RNA-DNA hybrid ribonuclease activity"/>
    <property type="evidence" value="ECO:0007669"/>
    <property type="project" value="InterPro"/>
</dbReference>
<dbReference type="AlphaFoldDB" id="A0A7J9ICL3"/>
<evidence type="ECO:0000259" key="1">
    <source>
        <dbReference type="Pfam" id="PF13456"/>
    </source>
</evidence>
<dbReference type="Proteomes" id="UP000593560">
    <property type="component" value="Unassembled WGS sequence"/>
</dbReference>
<name>A0A7J9ICL3_9ROSI</name>
<dbReference type="EMBL" id="JABFAD010331751">
    <property type="protein sequence ID" value="MBA0819840.1"/>
    <property type="molecule type" value="Genomic_DNA"/>
</dbReference>
<keyword evidence="3" id="KW-1185">Reference proteome</keyword>
<proteinExistence type="predicted"/>
<feature type="domain" description="RNase H type-1" evidence="1">
    <location>
        <begin position="110"/>
        <end position="193"/>
    </location>
</feature>
<dbReference type="Gene3D" id="3.30.420.10">
    <property type="entry name" value="Ribonuclease H-like superfamily/Ribonuclease H"/>
    <property type="match status" value="1"/>
</dbReference>
<organism evidence="2 3">
    <name type="scientific">Gossypium harknessii</name>
    <dbReference type="NCBI Taxonomy" id="34285"/>
    <lineage>
        <taxon>Eukaryota</taxon>
        <taxon>Viridiplantae</taxon>
        <taxon>Streptophyta</taxon>
        <taxon>Embryophyta</taxon>
        <taxon>Tracheophyta</taxon>
        <taxon>Spermatophyta</taxon>
        <taxon>Magnoliopsida</taxon>
        <taxon>eudicotyledons</taxon>
        <taxon>Gunneridae</taxon>
        <taxon>Pentapetalae</taxon>
        <taxon>rosids</taxon>
        <taxon>malvids</taxon>
        <taxon>Malvales</taxon>
        <taxon>Malvaceae</taxon>
        <taxon>Malvoideae</taxon>
        <taxon>Gossypium</taxon>
    </lineage>
</organism>
<evidence type="ECO:0000313" key="3">
    <source>
        <dbReference type="Proteomes" id="UP000593560"/>
    </source>
</evidence>
<evidence type="ECO:0000313" key="2">
    <source>
        <dbReference type="EMBL" id="MBA0819840.1"/>
    </source>
</evidence>
<dbReference type="CDD" id="cd06222">
    <property type="entry name" value="RNase_H_like"/>
    <property type="match status" value="1"/>
</dbReference>
<dbReference type="InterPro" id="IPR002156">
    <property type="entry name" value="RNaseH_domain"/>
</dbReference>
<dbReference type="OrthoDB" id="1435729at2759"/>
<accession>A0A7J9ICL3</accession>
<gene>
    <name evidence="2" type="ORF">Gohar_019406</name>
</gene>